<dbReference type="GO" id="GO:0005886">
    <property type="term" value="C:plasma membrane"/>
    <property type="evidence" value="ECO:0007669"/>
    <property type="project" value="UniProtKB-SubCell"/>
</dbReference>
<keyword evidence="3" id="KW-1003">Cell membrane</keyword>
<gene>
    <name evidence="11" type="ORF">SAMN02746066_02652</name>
</gene>
<dbReference type="Gene3D" id="3.40.50.300">
    <property type="entry name" value="P-loop containing nucleotide triphosphate hydrolases"/>
    <property type="match status" value="1"/>
</dbReference>
<protein>
    <submittedName>
        <fullName evidence="11">Iron complex transport system ATP-binding protein</fullName>
    </submittedName>
</protein>
<dbReference type="InterPro" id="IPR003439">
    <property type="entry name" value="ABC_transporter-like_ATP-bd"/>
</dbReference>
<feature type="domain" description="ABC transporter" evidence="10">
    <location>
        <begin position="1"/>
        <end position="237"/>
    </location>
</feature>
<dbReference type="STRING" id="1120996.SAMN02746066_02652"/>
<evidence type="ECO:0000256" key="8">
    <source>
        <dbReference type="ARBA" id="ARBA00023065"/>
    </source>
</evidence>
<reference evidence="11 12" key="1">
    <citation type="submission" date="2016-11" db="EMBL/GenBank/DDBJ databases">
        <authorList>
            <person name="Jaros S."/>
            <person name="Januszkiewicz K."/>
            <person name="Wedrychowicz H."/>
        </authorList>
    </citation>
    <scope>NUCLEOTIDE SEQUENCE [LARGE SCALE GENOMIC DNA]</scope>
    <source>
        <strain evidence="11 12">DSM 15930</strain>
    </source>
</reference>
<sequence length="256" mass="28724">MDIKKIQFSYGDKPLIHELSTTIEKGKITTIIGPNGSGKSTLLNLIIKQLKPKEGQIAVDGKSITACSYKDIAKMMAIVHQHNTAPEDLTVERLIAYGRTPYQSFWSSKDEEEEKVVAWALKVTKLEGLAGKPISQLSGGERQRAWIAMALAQKTDILLLDEPTTYLDIFYQLEVLNLVRELNKTYGMTIVMVLHDINQAIQFSHNVIIMKHGKIVYTGNAIEGVTTERLQEVYGIQATIRWCDKNCCPYMVPIAI</sequence>
<dbReference type="PROSITE" id="PS50893">
    <property type="entry name" value="ABC_TRANSPORTER_2"/>
    <property type="match status" value="1"/>
</dbReference>
<dbReference type="InterPro" id="IPR051535">
    <property type="entry name" value="Siderophore_ABC-ATPase"/>
</dbReference>
<dbReference type="PROSITE" id="PS00211">
    <property type="entry name" value="ABC_TRANSPORTER_1"/>
    <property type="match status" value="1"/>
</dbReference>
<evidence type="ECO:0000259" key="10">
    <source>
        <dbReference type="PROSITE" id="PS50893"/>
    </source>
</evidence>
<dbReference type="SUPFAM" id="SSF52540">
    <property type="entry name" value="P-loop containing nucleoside triphosphate hydrolases"/>
    <property type="match status" value="1"/>
</dbReference>
<dbReference type="InterPro" id="IPR003593">
    <property type="entry name" value="AAA+_ATPase"/>
</dbReference>
<dbReference type="PANTHER" id="PTHR42771">
    <property type="entry name" value="IRON(3+)-HYDROXAMATE IMPORT ATP-BINDING PROTEIN FHUC"/>
    <property type="match status" value="1"/>
</dbReference>
<dbReference type="PANTHER" id="PTHR42771:SF10">
    <property type="entry name" value="FERRICHROME TRANSPORT ATP-BINDING PROTEIN FHUC"/>
    <property type="match status" value="1"/>
</dbReference>
<evidence type="ECO:0000256" key="3">
    <source>
        <dbReference type="ARBA" id="ARBA00022475"/>
    </source>
</evidence>
<keyword evidence="5" id="KW-0547">Nucleotide-binding</keyword>
<dbReference type="Proteomes" id="UP000184038">
    <property type="component" value="Unassembled WGS sequence"/>
</dbReference>
<organism evidence="11 12">
    <name type="scientific">Anaerosporobacter mobilis DSM 15930</name>
    <dbReference type="NCBI Taxonomy" id="1120996"/>
    <lineage>
        <taxon>Bacteria</taxon>
        <taxon>Bacillati</taxon>
        <taxon>Bacillota</taxon>
        <taxon>Clostridia</taxon>
        <taxon>Lachnospirales</taxon>
        <taxon>Lachnospiraceae</taxon>
        <taxon>Anaerosporobacter</taxon>
    </lineage>
</organism>
<dbReference type="Pfam" id="PF00005">
    <property type="entry name" value="ABC_tran"/>
    <property type="match status" value="1"/>
</dbReference>
<dbReference type="RefSeq" id="WP_073288456.1">
    <property type="nucleotide sequence ID" value="NZ_FRCP01000013.1"/>
</dbReference>
<dbReference type="AlphaFoldDB" id="A0A1M7KBK6"/>
<comment type="subcellular location">
    <subcellularLocation>
        <location evidence="1">Cell membrane</location>
        <topology evidence="1">Peripheral membrane protein</topology>
    </subcellularLocation>
</comment>
<keyword evidence="9" id="KW-0472">Membrane</keyword>
<dbReference type="GO" id="GO:0005524">
    <property type="term" value="F:ATP binding"/>
    <property type="evidence" value="ECO:0007669"/>
    <property type="project" value="UniProtKB-KW"/>
</dbReference>
<evidence type="ECO:0000256" key="4">
    <source>
        <dbReference type="ARBA" id="ARBA00022496"/>
    </source>
</evidence>
<dbReference type="FunFam" id="3.40.50.300:FF:000134">
    <property type="entry name" value="Iron-enterobactin ABC transporter ATP-binding protein"/>
    <property type="match status" value="1"/>
</dbReference>
<evidence type="ECO:0000256" key="2">
    <source>
        <dbReference type="ARBA" id="ARBA00022448"/>
    </source>
</evidence>
<dbReference type="GO" id="GO:0016887">
    <property type="term" value="F:ATP hydrolysis activity"/>
    <property type="evidence" value="ECO:0007669"/>
    <property type="project" value="InterPro"/>
</dbReference>
<evidence type="ECO:0000256" key="5">
    <source>
        <dbReference type="ARBA" id="ARBA00022741"/>
    </source>
</evidence>
<dbReference type="EMBL" id="FRCP01000013">
    <property type="protein sequence ID" value="SHM62636.1"/>
    <property type="molecule type" value="Genomic_DNA"/>
</dbReference>
<evidence type="ECO:0000256" key="9">
    <source>
        <dbReference type="ARBA" id="ARBA00023136"/>
    </source>
</evidence>
<dbReference type="CDD" id="cd03214">
    <property type="entry name" value="ABC_Iron-Siderophores_B12_Hemin"/>
    <property type="match status" value="1"/>
</dbReference>
<dbReference type="GO" id="GO:0006826">
    <property type="term" value="P:iron ion transport"/>
    <property type="evidence" value="ECO:0007669"/>
    <property type="project" value="UniProtKB-KW"/>
</dbReference>
<dbReference type="SMART" id="SM00382">
    <property type="entry name" value="AAA"/>
    <property type="match status" value="1"/>
</dbReference>
<keyword evidence="2" id="KW-0813">Transport</keyword>
<dbReference type="InterPro" id="IPR027417">
    <property type="entry name" value="P-loop_NTPase"/>
</dbReference>
<evidence type="ECO:0000313" key="12">
    <source>
        <dbReference type="Proteomes" id="UP000184038"/>
    </source>
</evidence>
<evidence type="ECO:0000313" key="11">
    <source>
        <dbReference type="EMBL" id="SHM62636.1"/>
    </source>
</evidence>
<keyword evidence="4" id="KW-0410">Iron transport</keyword>
<evidence type="ECO:0000256" key="7">
    <source>
        <dbReference type="ARBA" id="ARBA00023004"/>
    </source>
</evidence>
<keyword evidence="12" id="KW-1185">Reference proteome</keyword>
<dbReference type="InterPro" id="IPR017871">
    <property type="entry name" value="ABC_transporter-like_CS"/>
</dbReference>
<keyword evidence="7" id="KW-0408">Iron</keyword>
<proteinExistence type="predicted"/>
<name>A0A1M7KBK6_9FIRM</name>
<dbReference type="OrthoDB" id="9799337at2"/>
<keyword evidence="6 11" id="KW-0067">ATP-binding</keyword>
<keyword evidence="8" id="KW-0406">Ion transport</keyword>
<accession>A0A1M7KBK6</accession>
<evidence type="ECO:0000256" key="6">
    <source>
        <dbReference type="ARBA" id="ARBA00022840"/>
    </source>
</evidence>
<evidence type="ECO:0000256" key="1">
    <source>
        <dbReference type="ARBA" id="ARBA00004202"/>
    </source>
</evidence>